<dbReference type="EMBL" id="OL678042">
    <property type="protein sequence ID" value="UZZ44276.1"/>
    <property type="molecule type" value="Genomic_DNA"/>
</dbReference>
<gene>
    <name evidence="2" type="primary">ATP8</name>
</gene>
<accession>A0A9E8LP67</accession>
<dbReference type="GeneID" id="77426370"/>
<keyword evidence="2" id="KW-0496">Mitochondrion</keyword>
<name>A0A9E8LP67_9NEOP</name>
<dbReference type="CTD" id="4509"/>
<proteinExistence type="predicted"/>
<geneLocation type="mitochondrion" evidence="2"/>
<organism evidence="2">
    <name type="scientific">Pseudoneureclipsis achim</name>
    <dbReference type="NCBI Taxonomy" id="623285"/>
    <lineage>
        <taxon>Eukaryota</taxon>
        <taxon>Metazoa</taxon>
        <taxon>Ecdysozoa</taxon>
        <taxon>Arthropoda</taxon>
        <taxon>Hexapoda</taxon>
        <taxon>Insecta</taxon>
        <taxon>Pterygota</taxon>
        <taxon>Neoptera</taxon>
        <taxon>Endopterygota</taxon>
        <taxon>Trichoptera</taxon>
        <taxon>Annulipalpia</taxon>
        <taxon>Psychomyioidea</taxon>
        <taxon>Polycentropodidae</taxon>
        <taxon>Pseudoneurclipsinae</taxon>
        <taxon>Pseudoneureclipsis</taxon>
    </lineage>
</organism>
<dbReference type="RefSeq" id="YP_010586475.1">
    <property type="nucleotide sequence ID" value="NC_069278.1"/>
</dbReference>
<protein>
    <submittedName>
        <fullName evidence="2">ATP synthase F0 subunit 8</fullName>
    </submittedName>
</protein>
<reference evidence="2" key="2">
    <citation type="journal article" date="2022" name="Syst. Entomol.">
        <title>Massive gene rearrangements of mitochondrial genomes and implications for the phylogeny of Trichoptera (Insecta).</title>
        <authorList>
            <person name="Ge X."/>
            <person name="Peng L."/>
            <person name="Vogler A.P."/>
            <person name="Morse J.C."/>
            <person name="Yang L."/>
            <person name="Sun C."/>
            <person name="Wang B."/>
        </authorList>
    </citation>
    <scope>NUCLEOTIDE SEQUENCE</scope>
</reference>
<sequence>MPQMNPMNWTSLYLMFSLLMIMLMSNMFFNHLNHNNQKTLMNTNKLMQKKLTWK</sequence>
<evidence type="ECO:0000313" key="2">
    <source>
        <dbReference type="EMBL" id="UZZ44276.1"/>
    </source>
</evidence>
<reference evidence="2" key="1">
    <citation type="submission" date="2021-11" db="EMBL/GenBank/DDBJ databases">
        <authorList>
            <person name="Ge X.-Y."/>
            <person name="Peng L."/>
            <person name="Sun C.-H."/>
            <person name="Wang B.-X."/>
        </authorList>
    </citation>
    <scope>NUCLEOTIDE SEQUENCE</scope>
</reference>
<feature type="transmembrane region" description="Helical" evidence="1">
    <location>
        <begin position="12"/>
        <end position="32"/>
    </location>
</feature>
<keyword evidence="1" id="KW-1133">Transmembrane helix</keyword>
<keyword evidence="1" id="KW-0812">Transmembrane</keyword>
<keyword evidence="1" id="KW-0472">Membrane</keyword>
<evidence type="ECO:0000256" key="1">
    <source>
        <dbReference type="SAM" id="Phobius"/>
    </source>
</evidence>
<dbReference type="AlphaFoldDB" id="A0A9E8LP67"/>